<accession>A0ABV3ZF81</accession>
<feature type="compositionally biased region" description="Basic and acidic residues" evidence="2">
    <location>
        <begin position="264"/>
        <end position="274"/>
    </location>
</feature>
<feature type="domain" description="eCIS core" evidence="3">
    <location>
        <begin position="160"/>
        <end position="236"/>
    </location>
</feature>
<comment type="caution">
    <text evidence="4">The sequence shown here is derived from an EMBL/GenBank/DDBJ whole genome shotgun (WGS) entry which is preliminary data.</text>
</comment>
<evidence type="ECO:0000259" key="3">
    <source>
        <dbReference type="Pfam" id="PF13699"/>
    </source>
</evidence>
<feature type="region of interest" description="Disordered" evidence="2">
    <location>
        <begin position="264"/>
        <end position="296"/>
    </location>
</feature>
<evidence type="ECO:0000256" key="1">
    <source>
        <dbReference type="SAM" id="Coils"/>
    </source>
</evidence>
<protein>
    <submittedName>
        <fullName evidence="4">DUF4157 domain-containing protein</fullName>
    </submittedName>
</protein>
<dbReference type="Pfam" id="PF13699">
    <property type="entry name" value="eCIS_core"/>
    <property type="match status" value="1"/>
</dbReference>
<name>A0ABV3ZF81_9BACT</name>
<evidence type="ECO:0000256" key="2">
    <source>
        <dbReference type="SAM" id="MobiDB-lite"/>
    </source>
</evidence>
<feature type="region of interest" description="Disordered" evidence="2">
    <location>
        <begin position="1"/>
        <end position="24"/>
    </location>
</feature>
<evidence type="ECO:0000313" key="5">
    <source>
        <dbReference type="Proteomes" id="UP001560573"/>
    </source>
</evidence>
<dbReference type="InterPro" id="IPR025295">
    <property type="entry name" value="eCIS_core_dom"/>
</dbReference>
<gene>
    <name evidence="4" type="ORF">QTN47_11650</name>
</gene>
<reference evidence="4 5" key="1">
    <citation type="submission" date="2023-07" db="EMBL/GenBank/DDBJ databases">
        <authorList>
            <person name="Lian W.-H."/>
        </authorList>
    </citation>
    <scope>NUCLEOTIDE SEQUENCE [LARGE SCALE GENOMIC DNA]</scope>
    <source>
        <strain evidence="4 5">SYSU DXS3180</strain>
    </source>
</reference>
<dbReference type="Proteomes" id="UP001560573">
    <property type="component" value="Unassembled WGS sequence"/>
</dbReference>
<dbReference type="RefSeq" id="WP_369329563.1">
    <property type="nucleotide sequence ID" value="NZ_JAULBC010000003.1"/>
</dbReference>
<sequence length="541" mass="59308">MHAKAVNKTVASNQSDLNSSPVNKSIGEHSDAYLAAQEEMHHFDQLSLHPPIVIQPKLSVNQPNDAYEREADAIADKVISMNEQSSLQPLNFLHSPGSAQRKCSACEEEEKNVQRKCAHCEEEEKGLQRKAVTAGSVSSLANTSTVANHITASQGNGRALDKHTQTFMSSRMGFDFSKVNIHADNDAASMNRQLNARAFTVGKDIYFNTGQYNPSGEEGKKLLAHELVHTIQQGGTQTQIQRACLPAAECAAPQATLENFVQETENKPENISKADKRKKACSKVPPDPACTSDGHGSQATALTSILNTNYKSRLGYITGIYVDKDMPASYAAVTYSCGAFVPPKPGGQCTFVPDVLEAQGKLYLAGNASIGGKTRQDWLTSTLGTLTHETEHARFNTGAPLPSPSSSSTCKFDDHKHNLSEMAAHLSEMHVFYRAALAKPGKDRFKEFYNMFNYWVKNGSEDISGIVKDLRCKCDCADADHFIKKTVESVSTSQKWDTNEADMIHRELKTPKWNLKWPVDPPSGVNVTDLPTEAPAPYKME</sequence>
<organism evidence="4 5">
    <name type="scientific">Danxiaibacter flavus</name>
    <dbReference type="NCBI Taxonomy" id="3049108"/>
    <lineage>
        <taxon>Bacteria</taxon>
        <taxon>Pseudomonadati</taxon>
        <taxon>Bacteroidota</taxon>
        <taxon>Chitinophagia</taxon>
        <taxon>Chitinophagales</taxon>
        <taxon>Chitinophagaceae</taxon>
        <taxon>Danxiaibacter</taxon>
    </lineage>
</organism>
<proteinExistence type="predicted"/>
<feature type="coiled-coil region" evidence="1">
    <location>
        <begin position="64"/>
        <end position="123"/>
    </location>
</feature>
<evidence type="ECO:0000313" key="4">
    <source>
        <dbReference type="EMBL" id="MEX6688155.1"/>
    </source>
</evidence>
<feature type="compositionally biased region" description="Polar residues" evidence="2">
    <location>
        <begin position="9"/>
        <end position="23"/>
    </location>
</feature>
<dbReference type="EMBL" id="JAULBC010000003">
    <property type="protein sequence ID" value="MEX6688155.1"/>
    <property type="molecule type" value="Genomic_DNA"/>
</dbReference>
<keyword evidence="1" id="KW-0175">Coiled coil</keyword>
<keyword evidence="5" id="KW-1185">Reference proteome</keyword>